<dbReference type="PROSITE" id="PS01032">
    <property type="entry name" value="PPM_1"/>
    <property type="match status" value="1"/>
</dbReference>
<evidence type="ECO:0000256" key="4">
    <source>
        <dbReference type="ARBA" id="ARBA00022723"/>
    </source>
</evidence>
<evidence type="ECO:0000256" key="5">
    <source>
        <dbReference type="ARBA" id="ARBA00022801"/>
    </source>
</evidence>
<dbReference type="InterPro" id="IPR015655">
    <property type="entry name" value="PP2C"/>
</dbReference>
<evidence type="ECO:0000259" key="11">
    <source>
        <dbReference type="PROSITE" id="PS51746"/>
    </source>
</evidence>
<feature type="compositionally biased region" description="Polar residues" evidence="10">
    <location>
        <begin position="1"/>
        <end position="12"/>
    </location>
</feature>
<keyword evidence="6" id="KW-0460">Magnesium</keyword>
<comment type="similarity">
    <text evidence="9">Belongs to the PP2C family.</text>
</comment>
<feature type="region of interest" description="Disordered" evidence="10">
    <location>
        <begin position="360"/>
        <end position="386"/>
    </location>
</feature>
<proteinExistence type="inferred from homology"/>
<dbReference type="Gene3D" id="3.60.40.10">
    <property type="entry name" value="PPM-type phosphatase domain"/>
    <property type="match status" value="1"/>
</dbReference>
<sequence>MKDGTSTSTCISGSRAGSLKRSRETSSCPAFSTAAADAQQAIRPPAYGKCAIARESSCSEDHWVQETCVLGPLREPVSIFAVFDGHGGDGASKHSVQRLIHHLQQHIAEQLDGLGAPGAATAPADAFIEQALHAAFHQTDRELADTLAANCGTTATVAVVTRRKIFLAWAGDSRAVVLAGGRVLAHTEEHRAHREDEQERLAAAGGRVIFNSGLRVMGILATTRAIGDHDLRPYGVVATPDVLELPRAAEQEFLALGSDGLWDVLNNQEVYDYASRTLRKMQEKFPSGTTDKGLCCACQAAGCASQALARAAREQRNSRDDITVLLVNLKTPCTALSAAAASPAGPSECCPHSGDGLAAASGSAPASTATTPKSSDDPVWSSSSGEVTVVPAARQVGSAPPDMLDSLGGGGDGGRFAGTLSVGLALGGSGRACALLNSASLNSLGSTELPVAVG</sequence>
<comment type="cofactor">
    <cofactor evidence="1">
        <name>Mn(2+)</name>
        <dbReference type="ChEBI" id="CHEBI:29035"/>
    </cofactor>
</comment>
<dbReference type="PROSITE" id="PS51746">
    <property type="entry name" value="PPM_2"/>
    <property type="match status" value="1"/>
</dbReference>
<name>A0ABY8THI7_TETOB</name>
<evidence type="ECO:0000256" key="3">
    <source>
        <dbReference type="ARBA" id="ARBA00013081"/>
    </source>
</evidence>
<organism evidence="12 13">
    <name type="scientific">Tetradesmus obliquus</name>
    <name type="common">Green alga</name>
    <name type="synonym">Acutodesmus obliquus</name>
    <dbReference type="NCBI Taxonomy" id="3088"/>
    <lineage>
        <taxon>Eukaryota</taxon>
        <taxon>Viridiplantae</taxon>
        <taxon>Chlorophyta</taxon>
        <taxon>core chlorophytes</taxon>
        <taxon>Chlorophyceae</taxon>
        <taxon>CS clade</taxon>
        <taxon>Sphaeropleales</taxon>
        <taxon>Scenedesmaceae</taxon>
        <taxon>Tetradesmus</taxon>
    </lineage>
</organism>
<gene>
    <name evidence="12" type="ORF">OEZ85_007981</name>
</gene>
<evidence type="ECO:0000256" key="8">
    <source>
        <dbReference type="ARBA" id="ARBA00023211"/>
    </source>
</evidence>
<comment type="cofactor">
    <cofactor evidence="2">
        <name>Mg(2+)</name>
        <dbReference type="ChEBI" id="CHEBI:18420"/>
    </cofactor>
</comment>
<protein>
    <recommendedName>
        <fullName evidence="3">protein-serine/threonine phosphatase</fullName>
        <ecNumber evidence="3">3.1.3.16</ecNumber>
    </recommendedName>
</protein>
<reference evidence="12 13" key="1">
    <citation type="submission" date="2023-05" db="EMBL/GenBank/DDBJ databases">
        <title>A 100% complete, gapless, phased diploid assembly of the Scenedesmus obliquus UTEX 3031 genome.</title>
        <authorList>
            <person name="Biondi T.C."/>
            <person name="Hanschen E.R."/>
            <person name="Kwon T."/>
            <person name="Eng W."/>
            <person name="Kruse C.P.S."/>
            <person name="Koehler S.I."/>
            <person name="Kunde Y."/>
            <person name="Gleasner C.D."/>
            <person name="You Mak K.T."/>
            <person name="Polle J."/>
            <person name="Hovde B.T."/>
            <person name="Starkenburg S.R."/>
        </authorList>
    </citation>
    <scope>NUCLEOTIDE SEQUENCE [LARGE SCALE GENOMIC DNA]</scope>
    <source>
        <strain evidence="12 13">DOE0152z</strain>
    </source>
</reference>
<keyword evidence="5 9" id="KW-0378">Hydrolase</keyword>
<dbReference type="SMART" id="SM00331">
    <property type="entry name" value="PP2C_SIG"/>
    <property type="match status" value="1"/>
</dbReference>
<keyword evidence="7 9" id="KW-0904">Protein phosphatase</keyword>
<dbReference type="SUPFAM" id="SSF81606">
    <property type="entry name" value="PP2C-like"/>
    <property type="match status" value="1"/>
</dbReference>
<dbReference type="CDD" id="cd00143">
    <property type="entry name" value="PP2Cc"/>
    <property type="match status" value="1"/>
</dbReference>
<dbReference type="InterPro" id="IPR001932">
    <property type="entry name" value="PPM-type_phosphatase-like_dom"/>
</dbReference>
<feature type="domain" description="PPM-type phosphatase" evidence="11">
    <location>
        <begin position="46"/>
        <end position="329"/>
    </location>
</feature>
<accession>A0ABY8THI7</accession>
<keyword evidence="13" id="KW-1185">Reference proteome</keyword>
<evidence type="ECO:0000256" key="1">
    <source>
        <dbReference type="ARBA" id="ARBA00001936"/>
    </source>
</evidence>
<dbReference type="InterPro" id="IPR036457">
    <property type="entry name" value="PPM-type-like_dom_sf"/>
</dbReference>
<dbReference type="Proteomes" id="UP001244341">
    <property type="component" value="Chromosome 1b"/>
</dbReference>
<keyword evidence="8" id="KW-0464">Manganese</keyword>
<dbReference type="Pfam" id="PF00481">
    <property type="entry name" value="PP2C"/>
    <property type="match status" value="1"/>
</dbReference>
<evidence type="ECO:0000256" key="10">
    <source>
        <dbReference type="SAM" id="MobiDB-lite"/>
    </source>
</evidence>
<feature type="compositionally biased region" description="Low complexity" evidence="10">
    <location>
        <begin position="360"/>
        <end position="384"/>
    </location>
</feature>
<dbReference type="EMBL" id="CP126208">
    <property type="protein sequence ID" value="WIA08549.1"/>
    <property type="molecule type" value="Genomic_DNA"/>
</dbReference>
<evidence type="ECO:0000313" key="13">
    <source>
        <dbReference type="Proteomes" id="UP001244341"/>
    </source>
</evidence>
<evidence type="ECO:0000256" key="9">
    <source>
        <dbReference type="RuleBase" id="RU003465"/>
    </source>
</evidence>
<evidence type="ECO:0000256" key="7">
    <source>
        <dbReference type="ARBA" id="ARBA00022912"/>
    </source>
</evidence>
<evidence type="ECO:0000256" key="6">
    <source>
        <dbReference type="ARBA" id="ARBA00022842"/>
    </source>
</evidence>
<dbReference type="PANTHER" id="PTHR47992">
    <property type="entry name" value="PROTEIN PHOSPHATASE"/>
    <property type="match status" value="1"/>
</dbReference>
<evidence type="ECO:0000256" key="2">
    <source>
        <dbReference type="ARBA" id="ARBA00001946"/>
    </source>
</evidence>
<evidence type="ECO:0000313" key="12">
    <source>
        <dbReference type="EMBL" id="WIA08549.1"/>
    </source>
</evidence>
<dbReference type="EC" id="3.1.3.16" evidence="3"/>
<feature type="region of interest" description="Disordered" evidence="10">
    <location>
        <begin position="1"/>
        <end position="23"/>
    </location>
</feature>
<dbReference type="InterPro" id="IPR000222">
    <property type="entry name" value="PP2C_BS"/>
</dbReference>
<dbReference type="SMART" id="SM00332">
    <property type="entry name" value="PP2Cc"/>
    <property type="match status" value="1"/>
</dbReference>
<keyword evidence="4" id="KW-0479">Metal-binding</keyword>